<dbReference type="PANTHER" id="PTHR34009">
    <property type="entry name" value="PROTEIN STAR"/>
    <property type="match status" value="1"/>
</dbReference>
<reference evidence="2 3" key="1">
    <citation type="journal article" date="2018" name="ISME J.">
        <title>Endosymbiont genomes yield clues of tubeworm success.</title>
        <authorList>
            <person name="Li Y."/>
            <person name="Liles M.R."/>
            <person name="Halanych K.M."/>
        </authorList>
    </citation>
    <scope>NUCLEOTIDE SEQUENCE [LARGE SCALE GENOMIC DNA]</scope>
    <source>
        <strain evidence="2">A1422</strain>
    </source>
</reference>
<gene>
    <name evidence="2" type="ORF">DIZ79_03350</name>
</gene>
<dbReference type="AlphaFoldDB" id="A0A370E036"/>
<dbReference type="EMBL" id="QFXD01000058">
    <property type="protein sequence ID" value="RDH92488.1"/>
    <property type="molecule type" value="Genomic_DNA"/>
</dbReference>
<proteinExistence type="predicted"/>
<dbReference type="Pfam" id="PF05050">
    <property type="entry name" value="Methyltransf_21"/>
    <property type="match status" value="1"/>
</dbReference>
<sequence>MALDALTDTAPALKQRKKHADAHAKIVNIEVDWLREKVLDVLKHRNIAINNSRREQSKVVIHKSQDSVLVTNSYYGLHGLDKKLETYLDYDEGFFVELGANDGVTQSNTLYFEKTRKWRGILVEPILHNFLKCKSNRSPDNSIVCAACVSFGYEEQYVELNYSNLMTTSIVLESDVGDPVAHAESGKVFLESDEDVVEIMAVAKTLNSILDNEHAPTVIDLLSLDVEGAEIEVLKGVDHNKYRFKYLLIESRNLKKIDRYLGSQGYEIVKKLSQHDYLFSDIAS</sequence>
<dbReference type="GO" id="GO:0005886">
    <property type="term" value="C:plasma membrane"/>
    <property type="evidence" value="ECO:0007669"/>
    <property type="project" value="TreeGrafter"/>
</dbReference>
<name>A0A370E036_9GAMM</name>
<keyword evidence="2" id="KW-0489">Methyltransferase</keyword>
<dbReference type="Proteomes" id="UP000255508">
    <property type="component" value="Unassembled WGS sequence"/>
</dbReference>
<accession>A0A370E036</accession>
<dbReference type="GO" id="GO:0008168">
    <property type="term" value="F:methyltransferase activity"/>
    <property type="evidence" value="ECO:0007669"/>
    <property type="project" value="UniProtKB-KW"/>
</dbReference>
<dbReference type="Gene3D" id="3.40.50.150">
    <property type="entry name" value="Vaccinia Virus protein VP39"/>
    <property type="match status" value="1"/>
</dbReference>
<dbReference type="InterPro" id="IPR053202">
    <property type="entry name" value="EGF_Rcpt_Signaling_Reg"/>
</dbReference>
<evidence type="ECO:0000313" key="3">
    <source>
        <dbReference type="Proteomes" id="UP000255508"/>
    </source>
</evidence>
<dbReference type="GO" id="GO:0006888">
    <property type="term" value="P:endoplasmic reticulum to Golgi vesicle-mediated transport"/>
    <property type="evidence" value="ECO:0007669"/>
    <property type="project" value="TreeGrafter"/>
</dbReference>
<keyword evidence="2" id="KW-0808">Transferase</keyword>
<evidence type="ECO:0000313" key="2">
    <source>
        <dbReference type="EMBL" id="RDH92488.1"/>
    </source>
</evidence>
<dbReference type="GO" id="GO:0016197">
    <property type="term" value="P:endosomal transport"/>
    <property type="evidence" value="ECO:0007669"/>
    <property type="project" value="TreeGrafter"/>
</dbReference>
<comment type="caution">
    <text evidence="2">The sequence shown here is derived from an EMBL/GenBank/DDBJ whole genome shotgun (WGS) entry which is preliminary data.</text>
</comment>
<feature type="domain" description="Methyltransferase FkbM" evidence="1">
    <location>
        <begin position="98"/>
        <end position="267"/>
    </location>
</feature>
<dbReference type="InterPro" id="IPR006342">
    <property type="entry name" value="FkbM_mtfrase"/>
</dbReference>
<dbReference type="GO" id="GO:0005737">
    <property type="term" value="C:cytoplasm"/>
    <property type="evidence" value="ECO:0007669"/>
    <property type="project" value="GOC"/>
</dbReference>
<dbReference type="SUPFAM" id="SSF53335">
    <property type="entry name" value="S-adenosyl-L-methionine-dependent methyltransferases"/>
    <property type="match status" value="1"/>
</dbReference>
<evidence type="ECO:0000259" key="1">
    <source>
        <dbReference type="Pfam" id="PF05050"/>
    </source>
</evidence>
<dbReference type="NCBIfam" id="TIGR01444">
    <property type="entry name" value="fkbM_fam"/>
    <property type="match status" value="1"/>
</dbReference>
<organism evidence="2 3">
    <name type="scientific">endosymbiont of Lamellibrachia luymesi</name>
    <dbReference type="NCBI Taxonomy" id="2200907"/>
    <lineage>
        <taxon>Bacteria</taxon>
        <taxon>Pseudomonadati</taxon>
        <taxon>Pseudomonadota</taxon>
        <taxon>Gammaproteobacteria</taxon>
        <taxon>sulfur-oxidizing symbionts</taxon>
    </lineage>
</organism>
<dbReference type="InterPro" id="IPR029063">
    <property type="entry name" value="SAM-dependent_MTases_sf"/>
</dbReference>
<protein>
    <submittedName>
        <fullName evidence="2">FkbM family methyltransferase</fullName>
    </submittedName>
</protein>
<dbReference type="GO" id="GO:0032259">
    <property type="term" value="P:methylation"/>
    <property type="evidence" value="ECO:0007669"/>
    <property type="project" value="UniProtKB-KW"/>
</dbReference>
<dbReference type="PANTHER" id="PTHR34009:SF2">
    <property type="entry name" value="PROTEIN STAR"/>
    <property type="match status" value="1"/>
</dbReference>